<evidence type="ECO:0000313" key="12">
    <source>
        <dbReference type="Proteomes" id="UP000053958"/>
    </source>
</evidence>
<keyword evidence="6" id="KW-0498">Mitosis</keyword>
<dbReference type="GO" id="GO:0005874">
    <property type="term" value="C:microtubule"/>
    <property type="evidence" value="ECO:0007669"/>
    <property type="project" value="UniProtKB-KW"/>
</dbReference>
<evidence type="ECO:0000256" key="1">
    <source>
        <dbReference type="ARBA" id="ARBA00004186"/>
    </source>
</evidence>
<dbReference type="RefSeq" id="XP_013329620.1">
    <property type="nucleotide sequence ID" value="XM_013474166.1"/>
</dbReference>
<proteinExistence type="inferred from homology"/>
<evidence type="ECO:0000256" key="6">
    <source>
        <dbReference type="ARBA" id="ARBA00022776"/>
    </source>
</evidence>
<evidence type="ECO:0000256" key="7">
    <source>
        <dbReference type="ARBA" id="ARBA00023054"/>
    </source>
</evidence>
<dbReference type="GO" id="GO:0005819">
    <property type="term" value="C:spindle"/>
    <property type="evidence" value="ECO:0007669"/>
    <property type="project" value="UniProtKB-SubCell"/>
</dbReference>
<evidence type="ECO:0000256" key="9">
    <source>
        <dbReference type="ARBA" id="ARBA00023306"/>
    </source>
</evidence>
<evidence type="ECO:0000256" key="4">
    <source>
        <dbReference type="ARBA" id="ARBA00022618"/>
    </source>
</evidence>
<comment type="subcellular location">
    <subcellularLocation>
        <location evidence="1">Cytoplasm</location>
        <location evidence="1">Cytoskeleton</location>
        <location evidence="1">Spindle</location>
    </subcellularLocation>
</comment>
<protein>
    <recommendedName>
        <fullName evidence="13">HAUS augmin-like complex subunit 1</fullName>
    </recommendedName>
</protein>
<keyword evidence="8" id="KW-0206">Cytoskeleton</keyword>
<dbReference type="PANTHER" id="PTHR31570:SF1">
    <property type="entry name" value="HAUS AUGMIN-LIKE COMPLEX SUBUNIT 1"/>
    <property type="match status" value="1"/>
</dbReference>
<gene>
    <name evidence="11" type="ORF">T310_2887</name>
</gene>
<dbReference type="GO" id="GO:0005829">
    <property type="term" value="C:cytosol"/>
    <property type="evidence" value="ECO:0007669"/>
    <property type="project" value="TreeGrafter"/>
</dbReference>
<keyword evidence="12" id="KW-1185">Reference proteome</keyword>
<sequence length="293" mass="33400">MESPLDSPLISPAKARQAAIQAKDWAYINSWLTRKYSPNPVPAFERNEDTLKALLAIAAANDAADEEATLVHRAREEVVRAYKAREEAEDPRKRELLEDLEAHLDDKGAASLDDLAETAVTLGTLSTDTTELGHSIMELTREEFDAADQARKIEALQAYLDRELESLKQQIEELKTHPAYETAPDLSAQTAEWTRSTKLLIAKVNEYRDRIASLQRNVNTKGPTIEDLMVEEENVIRIKETVKMLEGRIRSFHGLPPDVDEAKAEYRRLERELHQLQQQRDQMFESVIAKDRR</sequence>
<dbReference type="GO" id="GO:0051301">
    <property type="term" value="P:cell division"/>
    <property type="evidence" value="ECO:0007669"/>
    <property type="project" value="UniProtKB-KW"/>
</dbReference>
<evidence type="ECO:0000256" key="8">
    <source>
        <dbReference type="ARBA" id="ARBA00023212"/>
    </source>
</evidence>
<keyword evidence="7 10" id="KW-0175">Coiled coil</keyword>
<dbReference type="GO" id="GO:0070652">
    <property type="term" value="C:HAUS complex"/>
    <property type="evidence" value="ECO:0007669"/>
    <property type="project" value="InterPro"/>
</dbReference>
<comment type="similarity">
    <text evidence="2">Belongs to the HAUS1 family.</text>
</comment>
<comment type="caution">
    <text evidence="11">The sequence shown here is derived from an EMBL/GenBank/DDBJ whole genome shotgun (WGS) entry which is preliminary data.</text>
</comment>
<evidence type="ECO:0000313" key="11">
    <source>
        <dbReference type="EMBL" id="KKA23008.1"/>
    </source>
</evidence>
<evidence type="ECO:0000256" key="10">
    <source>
        <dbReference type="SAM" id="Coils"/>
    </source>
</evidence>
<dbReference type="EMBL" id="LASV01000112">
    <property type="protein sequence ID" value="KKA23008.1"/>
    <property type="molecule type" value="Genomic_DNA"/>
</dbReference>
<dbReference type="STRING" id="1408163.A0A0F4YZE2"/>
<organism evidence="11 12">
    <name type="scientific">Rasamsonia emersonii (strain ATCC 16479 / CBS 393.64 / IMI 116815)</name>
    <dbReference type="NCBI Taxonomy" id="1408163"/>
    <lineage>
        <taxon>Eukaryota</taxon>
        <taxon>Fungi</taxon>
        <taxon>Dikarya</taxon>
        <taxon>Ascomycota</taxon>
        <taxon>Pezizomycotina</taxon>
        <taxon>Eurotiomycetes</taxon>
        <taxon>Eurotiomycetidae</taxon>
        <taxon>Eurotiales</taxon>
        <taxon>Trichocomaceae</taxon>
        <taxon>Rasamsonia</taxon>
    </lineage>
</organism>
<name>A0A0F4YZE2_RASE3</name>
<evidence type="ECO:0000256" key="2">
    <source>
        <dbReference type="ARBA" id="ARBA00005479"/>
    </source>
</evidence>
<dbReference type="Proteomes" id="UP000053958">
    <property type="component" value="Unassembled WGS sequence"/>
</dbReference>
<dbReference type="InterPro" id="IPR026243">
    <property type="entry name" value="HAUS1"/>
</dbReference>
<feature type="coiled-coil region" evidence="10">
    <location>
        <begin position="150"/>
        <end position="217"/>
    </location>
</feature>
<keyword evidence="9" id="KW-0131">Cell cycle</keyword>
<reference evidence="11 12" key="1">
    <citation type="submission" date="2015-04" db="EMBL/GenBank/DDBJ databases">
        <authorList>
            <person name="Heijne W.H."/>
            <person name="Fedorova N.D."/>
            <person name="Nierman W.C."/>
            <person name="Vollebregt A.W."/>
            <person name="Zhao Z."/>
            <person name="Wu L."/>
            <person name="Kumar M."/>
            <person name="Stam H."/>
            <person name="van den Berg M.A."/>
            <person name="Pel H.J."/>
        </authorList>
    </citation>
    <scope>NUCLEOTIDE SEQUENCE [LARGE SCALE GENOMIC DNA]</scope>
    <source>
        <strain evidence="11 12">CBS 393.64</strain>
    </source>
</reference>
<dbReference type="Pfam" id="PF25762">
    <property type="entry name" value="HAUS1"/>
    <property type="match status" value="1"/>
</dbReference>
<evidence type="ECO:0008006" key="13">
    <source>
        <dbReference type="Google" id="ProtNLM"/>
    </source>
</evidence>
<dbReference type="AlphaFoldDB" id="A0A0F4YZE2"/>
<feature type="coiled-coil region" evidence="10">
    <location>
        <begin position="259"/>
        <end position="286"/>
    </location>
</feature>
<accession>A0A0F4YZE2</accession>
<dbReference type="GeneID" id="25315238"/>
<keyword evidence="5" id="KW-0493">Microtubule</keyword>
<evidence type="ECO:0000256" key="5">
    <source>
        <dbReference type="ARBA" id="ARBA00022701"/>
    </source>
</evidence>
<dbReference type="OrthoDB" id="5372507at2759"/>
<keyword evidence="3" id="KW-0963">Cytoplasm</keyword>
<dbReference type="GO" id="GO:0051225">
    <property type="term" value="P:spindle assembly"/>
    <property type="evidence" value="ECO:0007669"/>
    <property type="project" value="InterPro"/>
</dbReference>
<keyword evidence="4" id="KW-0132">Cell division</keyword>
<evidence type="ECO:0000256" key="3">
    <source>
        <dbReference type="ARBA" id="ARBA00022490"/>
    </source>
</evidence>
<dbReference type="PANTHER" id="PTHR31570">
    <property type="entry name" value="HAUS AUGMIN-LIKE COMPLEX SUBUNIT 1"/>
    <property type="match status" value="1"/>
</dbReference>